<dbReference type="InterPro" id="IPR027417">
    <property type="entry name" value="P-loop_NTPase"/>
</dbReference>
<name>A0A0G3XCD3_9SPHN</name>
<evidence type="ECO:0000259" key="1">
    <source>
        <dbReference type="Pfam" id="PF13521"/>
    </source>
</evidence>
<dbReference type="PATRIC" id="fig|543877.4.peg.2277"/>
<evidence type="ECO:0000313" key="2">
    <source>
        <dbReference type="EMBL" id="AKM08301.1"/>
    </source>
</evidence>
<reference evidence="2 3" key="1">
    <citation type="submission" date="2015-06" db="EMBL/GenBank/DDBJ databases">
        <authorList>
            <person name="Kim K.M."/>
        </authorList>
    </citation>
    <scope>NUCLEOTIDE SEQUENCE [LARGE SCALE GENOMIC DNA]</scope>
    <source>
        <strain evidence="2 3">KCTC 22370</strain>
    </source>
</reference>
<sequence>MAALLRMVVTGGPGTGKSTLLDALELRGLATEPEVARAILREEGGMALRADDPAGFALAMFDAELSAFRRVEAESGPVLFDRGFPDIAGFLHLEGLSVPAAIDRACRELRYEGPIFRAPPWDAIYRRDAERIQDWDAALASDAAVSAAWREYGYTLIDLPLADVSQRADFVLSRISGEL</sequence>
<feature type="domain" description="NadR/Ttd14 AAA" evidence="1">
    <location>
        <begin position="6"/>
        <end position="167"/>
    </location>
</feature>
<dbReference type="Gene3D" id="3.40.50.300">
    <property type="entry name" value="P-loop containing nucleotide triphosphate hydrolases"/>
    <property type="match status" value="1"/>
</dbReference>
<dbReference type="RefSeq" id="WP_047807148.1">
    <property type="nucleotide sequence ID" value="NZ_CP011805.1"/>
</dbReference>
<protein>
    <recommendedName>
        <fullName evidence="1">NadR/Ttd14 AAA domain-containing protein</fullName>
    </recommendedName>
</protein>
<proteinExistence type="predicted"/>
<dbReference type="AlphaFoldDB" id="A0A0G3XCD3"/>
<dbReference type="InterPro" id="IPR038727">
    <property type="entry name" value="NadR/Ttd14_AAA_dom"/>
</dbReference>
<accession>A0A0G3XCD3</accession>
<dbReference type="EMBL" id="CP011805">
    <property type="protein sequence ID" value="AKM08301.1"/>
    <property type="molecule type" value="Genomic_DNA"/>
</dbReference>
<dbReference type="SUPFAM" id="SSF52540">
    <property type="entry name" value="P-loop containing nucleoside triphosphate hydrolases"/>
    <property type="match status" value="1"/>
</dbReference>
<keyword evidence="3" id="KW-1185">Reference proteome</keyword>
<evidence type="ECO:0000313" key="3">
    <source>
        <dbReference type="Proteomes" id="UP000037643"/>
    </source>
</evidence>
<dbReference type="KEGG" id="amx:AM2010_2243"/>
<organism evidence="2 3">
    <name type="scientific">Pelagerythrobacter marensis</name>
    <dbReference type="NCBI Taxonomy" id="543877"/>
    <lineage>
        <taxon>Bacteria</taxon>
        <taxon>Pseudomonadati</taxon>
        <taxon>Pseudomonadota</taxon>
        <taxon>Alphaproteobacteria</taxon>
        <taxon>Sphingomonadales</taxon>
        <taxon>Erythrobacteraceae</taxon>
        <taxon>Pelagerythrobacter</taxon>
    </lineage>
</organism>
<dbReference type="STRING" id="543877.AM2010_2243"/>
<gene>
    <name evidence="2" type="ORF">AM2010_2243</name>
</gene>
<dbReference type="Pfam" id="PF13521">
    <property type="entry name" value="AAA_28"/>
    <property type="match status" value="1"/>
</dbReference>
<dbReference type="Proteomes" id="UP000037643">
    <property type="component" value="Chromosome"/>
</dbReference>